<gene>
    <name evidence="1" type="ORF">PROAA_1350011</name>
</gene>
<dbReference type="Proteomes" id="UP000199600">
    <property type="component" value="Unassembled WGS sequence"/>
</dbReference>
<evidence type="ECO:0000313" key="2">
    <source>
        <dbReference type="Proteomes" id="UP000199600"/>
    </source>
</evidence>
<dbReference type="RefSeq" id="WP_186409921.1">
    <property type="nucleotide sequence ID" value="NZ_FLQY01000041.1"/>
</dbReference>
<sequence>MIIIEITKHDDKTQEIIHYSIFAWLGWPLELIDSCCRYLAEQARLAVTGSCVVFTGGWVKEQFVPSGGLDNPFSHRVLRTTTLMPYRTVTRYEDRADYRRAIEEGSGSAMLGCGQARLRSKNEQ</sequence>
<proteinExistence type="predicted"/>
<dbReference type="EMBL" id="FLQY01000041">
    <property type="protein sequence ID" value="SBT04757.1"/>
    <property type="molecule type" value="Genomic_DNA"/>
</dbReference>
<protein>
    <submittedName>
        <fullName evidence="1">Uncharacterized protein</fullName>
    </submittedName>
</protein>
<organism evidence="1 2">
    <name type="scientific">Candidatus Propionivibrio aalborgensis</name>
    <dbReference type="NCBI Taxonomy" id="1860101"/>
    <lineage>
        <taxon>Bacteria</taxon>
        <taxon>Pseudomonadati</taxon>
        <taxon>Pseudomonadota</taxon>
        <taxon>Betaproteobacteria</taxon>
        <taxon>Rhodocyclales</taxon>
        <taxon>Rhodocyclaceae</taxon>
        <taxon>Propionivibrio</taxon>
    </lineage>
</organism>
<evidence type="ECO:0000313" key="1">
    <source>
        <dbReference type="EMBL" id="SBT04757.1"/>
    </source>
</evidence>
<keyword evidence="2" id="KW-1185">Reference proteome</keyword>
<name>A0A1A8XK32_9RHOO</name>
<reference evidence="1 2" key="1">
    <citation type="submission" date="2016-06" db="EMBL/GenBank/DDBJ databases">
        <authorList>
            <person name="Kjaerup R.B."/>
            <person name="Dalgaard T.S."/>
            <person name="Juul-Madsen H.R."/>
        </authorList>
    </citation>
    <scope>NUCLEOTIDE SEQUENCE [LARGE SCALE GENOMIC DNA]</scope>
    <source>
        <strain evidence="1">2</strain>
    </source>
</reference>
<dbReference type="AlphaFoldDB" id="A0A1A8XK32"/>
<accession>A0A1A8XK32</accession>